<feature type="transmembrane region" description="Helical" evidence="2">
    <location>
        <begin position="6"/>
        <end position="25"/>
    </location>
</feature>
<dbReference type="PANTHER" id="PTHR43228:SF1">
    <property type="entry name" value="TWO-COMPONENT RESPONSE REGULATOR ARR22"/>
    <property type="match status" value="1"/>
</dbReference>
<feature type="domain" description="Response regulatory" evidence="3">
    <location>
        <begin position="96"/>
        <end position="213"/>
    </location>
</feature>
<proteinExistence type="predicted"/>
<dbReference type="InterPro" id="IPR001789">
    <property type="entry name" value="Sig_transdc_resp-reg_receiver"/>
</dbReference>
<comment type="caution">
    <text evidence="4">The sequence shown here is derived from an EMBL/GenBank/DDBJ whole genome shotgun (WGS) entry which is preliminary data.</text>
</comment>
<dbReference type="PROSITE" id="PS50110">
    <property type="entry name" value="RESPONSE_REGULATORY"/>
    <property type="match status" value="1"/>
</dbReference>
<gene>
    <name evidence="4" type="ORF">GCM10009559_40120</name>
</gene>
<organism evidence="4 5">
    <name type="scientific">Pseudonocardia zijingensis</name>
    <dbReference type="NCBI Taxonomy" id="153376"/>
    <lineage>
        <taxon>Bacteria</taxon>
        <taxon>Bacillati</taxon>
        <taxon>Actinomycetota</taxon>
        <taxon>Actinomycetes</taxon>
        <taxon>Pseudonocardiales</taxon>
        <taxon>Pseudonocardiaceae</taxon>
        <taxon>Pseudonocardia</taxon>
    </lineage>
</organism>
<keyword evidence="2" id="KW-1133">Transmembrane helix</keyword>
<name>A0ABN1QIU2_9PSEU</name>
<evidence type="ECO:0000313" key="5">
    <source>
        <dbReference type="Proteomes" id="UP001499967"/>
    </source>
</evidence>
<sequence length="231" mass="24980">MLQQIAELVGVVVWPTVLVFVVLLFRRSLRGLMERDNFSVKAPGGFELSASRRAEAAVALADATQTKDGQPVSASAALETVDDAARTVQRAGVAPRILWVDDVPSNNRYERNALAAIGIAVDLSTSTDDALERIHAGTTYDVIISDMARPPNRQAGYELLEKLRAEGNRTPYIIYAGSTSPDLFDEAVRRGAEGCTNRPQELIDMVLNVLRRSPSAQAASARTRSVTGRAS</sequence>
<dbReference type="InterPro" id="IPR052048">
    <property type="entry name" value="ST_Response_Regulator"/>
</dbReference>
<dbReference type="CDD" id="cd00156">
    <property type="entry name" value="REC"/>
    <property type="match status" value="1"/>
</dbReference>
<dbReference type="SUPFAM" id="SSF52172">
    <property type="entry name" value="CheY-like"/>
    <property type="match status" value="1"/>
</dbReference>
<dbReference type="PANTHER" id="PTHR43228">
    <property type="entry name" value="TWO-COMPONENT RESPONSE REGULATOR"/>
    <property type="match status" value="1"/>
</dbReference>
<evidence type="ECO:0000256" key="2">
    <source>
        <dbReference type="SAM" id="Phobius"/>
    </source>
</evidence>
<dbReference type="Proteomes" id="UP001499967">
    <property type="component" value="Unassembled WGS sequence"/>
</dbReference>
<evidence type="ECO:0000256" key="1">
    <source>
        <dbReference type="PROSITE-ProRule" id="PRU00169"/>
    </source>
</evidence>
<dbReference type="Pfam" id="PF00072">
    <property type="entry name" value="Response_reg"/>
    <property type="match status" value="1"/>
</dbReference>
<keyword evidence="2" id="KW-0812">Transmembrane</keyword>
<evidence type="ECO:0000259" key="3">
    <source>
        <dbReference type="PROSITE" id="PS50110"/>
    </source>
</evidence>
<feature type="modified residue" description="4-aspartylphosphate" evidence="1">
    <location>
        <position position="146"/>
    </location>
</feature>
<dbReference type="InterPro" id="IPR011006">
    <property type="entry name" value="CheY-like_superfamily"/>
</dbReference>
<accession>A0ABN1QIU2</accession>
<keyword evidence="1" id="KW-0597">Phosphoprotein</keyword>
<keyword evidence="5" id="KW-1185">Reference proteome</keyword>
<reference evidence="4 5" key="1">
    <citation type="journal article" date="2019" name="Int. J. Syst. Evol. Microbiol.">
        <title>The Global Catalogue of Microorganisms (GCM) 10K type strain sequencing project: providing services to taxonomists for standard genome sequencing and annotation.</title>
        <authorList>
            <consortium name="The Broad Institute Genomics Platform"/>
            <consortium name="The Broad Institute Genome Sequencing Center for Infectious Disease"/>
            <person name="Wu L."/>
            <person name="Ma J."/>
        </authorList>
    </citation>
    <scope>NUCLEOTIDE SEQUENCE [LARGE SCALE GENOMIC DNA]</scope>
    <source>
        <strain evidence="4 5">JCM 11117</strain>
    </source>
</reference>
<dbReference type="Gene3D" id="3.40.50.2300">
    <property type="match status" value="1"/>
</dbReference>
<evidence type="ECO:0000313" key="4">
    <source>
        <dbReference type="EMBL" id="GAA0943326.1"/>
    </source>
</evidence>
<dbReference type="RefSeq" id="WP_343943004.1">
    <property type="nucleotide sequence ID" value="NZ_BAAAHP010000111.1"/>
</dbReference>
<dbReference type="EMBL" id="BAAAHP010000111">
    <property type="protein sequence ID" value="GAA0943326.1"/>
    <property type="molecule type" value="Genomic_DNA"/>
</dbReference>
<keyword evidence="2" id="KW-0472">Membrane</keyword>
<dbReference type="SMART" id="SM00448">
    <property type="entry name" value="REC"/>
    <property type="match status" value="1"/>
</dbReference>
<protein>
    <submittedName>
        <fullName evidence="4">Response regulator</fullName>
    </submittedName>
</protein>